<evidence type="ECO:0000313" key="1">
    <source>
        <dbReference type="EMBL" id="CAB4122957.1"/>
    </source>
</evidence>
<gene>
    <name evidence="1" type="ORF">UFOVP29_116</name>
</gene>
<dbReference type="Gene3D" id="3.90.550.40">
    <property type="match status" value="1"/>
</dbReference>
<organism evidence="1">
    <name type="scientific">uncultured Caudovirales phage</name>
    <dbReference type="NCBI Taxonomy" id="2100421"/>
    <lineage>
        <taxon>Viruses</taxon>
        <taxon>Duplodnaviria</taxon>
        <taxon>Heunggongvirae</taxon>
        <taxon>Uroviricota</taxon>
        <taxon>Caudoviricetes</taxon>
        <taxon>Peduoviridae</taxon>
        <taxon>Maltschvirus</taxon>
        <taxon>Maltschvirus maltsch</taxon>
    </lineage>
</organism>
<name>A0A6J5KPW8_9CAUD</name>
<proteinExistence type="predicted"/>
<protein>
    <submittedName>
        <fullName evidence="1">Uncharacterized protein</fullName>
    </submittedName>
</protein>
<dbReference type="EMBL" id="LR796167">
    <property type="protein sequence ID" value="CAB4122957.1"/>
    <property type="molecule type" value="Genomic_DNA"/>
</dbReference>
<sequence>MQLTQDDVARLRTFRLHFCVPCYGGQITEGFFISMLKFMNAANQIGMSYTVDTMVNESLIPRGRNSLVAKFLCFEPRSTHLVFIDADIGFEPEEIIKLCLADKDVIGGLYPKKALPIQYVVNKVQDGEKNGNIVEVSNLGTGFLMIRREVIETIVANHPELHYQDEIGLDPKFAPYKYAIFDTLIDPVTKEYLSEDYTFCKRWRDMGGKIFADLSISLNHSGYYNFRGDPTQLAPHL</sequence>
<accession>A0A6J5KPW8</accession>
<dbReference type="SUPFAM" id="SSF53448">
    <property type="entry name" value="Nucleotide-diphospho-sugar transferases"/>
    <property type="match status" value="1"/>
</dbReference>
<reference evidence="1" key="1">
    <citation type="submission" date="2020-04" db="EMBL/GenBank/DDBJ databases">
        <authorList>
            <person name="Chiriac C."/>
            <person name="Salcher M."/>
            <person name="Ghai R."/>
            <person name="Kavagutti S V."/>
        </authorList>
    </citation>
    <scope>NUCLEOTIDE SEQUENCE</scope>
</reference>
<dbReference type="InterPro" id="IPR029044">
    <property type="entry name" value="Nucleotide-diphossugar_trans"/>
</dbReference>